<evidence type="ECO:0000313" key="2">
    <source>
        <dbReference type="EMBL" id="PAB58525.1"/>
    </source>
</evidence>
<reference evidence="2 3" key="1">
    <citation type="submission" date="2017-06" db="EMBL/GenBank/DDBJ databases">
        <title>Draft genome sequence of anaerobic fermentative bacterium Anaeromicrobium sediminis DY2726D isolated from West Pacific Ocean sediments.</title>
        <authorList>
            <person name="Zeng X."/>
        </authorList>
    </citation>
    <scope>NUCLEOTIDE SEQUENCE [LARGE SCALE GENOMIC DNA]</scope>
    <source>
        <strain evidence="2 3">DY2726D</strain>
    </source>
</reference>
<evidence type="ECO:0000259" key="1">
    <source>
        <dbReference type="Pfam" id="PF17032"/>
    </source>
</evidence>
<organism evidence="2 3">
    <name type="scientific">Anaeromicrobium sediminis</name>
    <dbReference type="NCBI Taxonomy" id="1478221"/>
    <lineage>
        <taxon>Bacteria</taxon>
        <taxon>Bacillati</taxon>
        <taxon>Bacillota</taxon>
        <taxon>Clostridia</taxon>
        <taxon>Peptostreptococcales</taxon>
        <taxon>Thermotaleaceae</taxon>
        <taxon>Anaeromicrobium</taxon>
    </lineage>
</organism>
<dbReference type="OrthoDB" id="166721at2"/>
<dbReference type="PANTHER" id="PTHR28139">
    <property type="entry name" value="UPF0768 PROTEIN YBL029C-A"/>
    <property type="match status" value="1"/>
</dbReference>
<sequence>MLIIGVGRRTIKNYGSLKTDYCNRCSNNSDFQLHRHTKWITLFFIPLIPYGKDSLIVCPRCGYYEKIDEITFAKLKTAVENREVITQIPLKQEFDPYMGKNETQVNFLKEMANYKKERLKKSNTN</sequence>
<dbReference type="RefSeq" id="WP_095134467.1">
    <property type="nucleotide sequence ID" value="NZ_NIBG01000014.1"/>
</dbReference>
<dbReference type="InterPro" id="IPR031493">
    <property type="entry name" value="Zinc_ribbon_15"/>
</dbReference>
<dbReference type="Proteomes" id="UP000216024">
    <property type="component" value="Unassembled WGS sequence"/>
</dbReference>
<name>A0A267MI29_9FIRM</name>
<dbReference type="AlphaFoldDB" id="A0A267MI29"/>
<gene>
    <name evidence="2" type="ORF">CCE28_14565</name>
</gene>
<comment type="caution">
    <text evidence="2">The sequence shown here is derived from an EMBL/GenBank/DDBJ whole genome shotgun (WGS) entry which is preliminary data.</text>
</comment>
<dbReference type="PANTHER" id="PTHR28139:SF1">
    <property type="entry name" value="UPF0768 PROTEIN YBL029C-A"/>
    <property type="match status" value="1"/>
</dbReference>
<evidence type="ECO:0000313" key="3">
    <source>
        <dbReference type="Proteomes" id="UP000216024"/>
    </source>
</evidence>
<feature type="domain" description="Zinc-ribbon 15" evidence="1">
    <location>
        <begin position="21"/>
        <end position="66"/>
    </location>
</feature>
<dbReference type="Pfam" id="PF17032">
    <property type="entry name" value="Zn_ribbon_15"/>
    <property type="match status" value="1"/>
</dbReference>
<proteinExistence type="predicted"/>
<accession>A0A267MI29</accession>
<protein>
    <recommendedName>
        <fullName evidence="1">Zinc-ribbon 15 domain-containing protein</fullName>
    </recommendedName>
</protein>
<keyword evidence="3" id="KW-1185">Reference proteome</keyword>
<dbReference type="EMBL" id="NIBG01000014">
    <property type="protein sequence ID" value="PAB58525.1"/>
    <property type="molecule type" value="Genomic_DNA"/>
</dbReference>